<comment type="caution">
    <text evidence="1">The sequence shown here is derived from an EMBL/GenBank/DDBJ whole genome shotgun (WGS) entry which is preliminary data.</text>
</comment>
<dbReference type="EMBL" id="BJCD01000049">
    <property type="protein sequence ID" value="GDZ94869.1"/>
    <property type="molecule type" value="Genomic_DNA"/>
</dbReference>
<dbReference type="AlphaFoldDB" id="A0A4V0XUS6"/>
<organism evidence="1 2">
    <name type="scientific">Planktothrix agardhii CCAP 1459/11A</name>
    <dbReference type="NCBI Taxonomy" id="282420"/>
    <lineage>
        <taxon>Bacteria</taxon>
        <taxon>Bacillati</taxon>
        <taxon>Cyanobacteriota</taxon>
        <taxon>Cyanophyceae</taxon>
        <taxon>Oscillatoriophycideae</taxon>
        <taxon>Oscillatoriales</taxon>
        <taxon>Microcoleaceae</taxon>
        <taxon>Planktothrix</taxon>
    </lineage>
</organism>
<proteinExistence type="predicted"/>
<gene>
    <name evidence="1" type="ORF">PA905_28260</name>
</gene>
<evidence type="ECO:0000313" key="2">
    <source>
        <dbReference type="Proteomes" id="UP000299794"/>
    </source>
</evidence>
<name>A0A4V0XUS6_PLAAG</name>
<reference evidence="2" key="1">
    <citation type="submission" date="2019-02" db="EMBL/GenBank/DDBJ databases">
        <title>Draft genome sequence of Planktothrix agardhii NIES-905.</title>
        <authorList>
            <person name="Yamaguchi H."/>
            <person name="Suzuki S."/>
            <person name="Kawachi M."/>
        </authorList>
    </citation>
    <scope>NUCLEOTIDE SEQUENCE [LARGE SCALE GENOMIC DNA]</scope>
    <source>
        <strain evidence="2">CCAP 1459/11A</strain>
    </source>
</reference>
<accession>A0A4V0XUS6</accession>
<protein>
    <submittedName>
        <fullName evidence="1">Uncharacterized protein</fullName>
    </submittedName>
</protein>
<dbReference type="RefSeq" id="WP_071782576.1">
    <property type="nucleotide sequence ID" value="NZ_BJCD01000049.1"/>
</dbReference>
<evidence type="ECO:0000313" key="1">
    <source>
        <dbReference type="EMBL" id="GDZ94869.1"/>
    </source>
</evidence>
<dbReference type="Proteomes" id="UP000299794">
    <property type="component" value="Unassembled WGS sequence"/>
</dbReference>
<sequence>MSNVICPCCSSTLLRHIRHTGVYWYCSRCHEEMPDLSLNPIEKEKDKEIVPLSSVKELPNFKFNYIYWINRKNLLKVASSA</sequence>